<protein>
    <submittedName>
        <fullName evidence="4">Motility protein A</fullName>
    </submittedName>
</protein>
<comment type="caution">
    <text evidence="4">The sequence shown here is derived from an EMBL/GenBank/DDBJ whole genome shotgun (WGS) entry which is preliminary data.</text>
</comment>
<organism evidence="4 5">
    <name type="scientific">Desulfitobacterium dehalogenans</name>
    <dbReference type="NCBI Taxonomy" id="36854"/>
    <lineage>
        <taxon>Bacteria</taxon>
        <taxon>Bacillati</taxon>
        <taxon>Bacillota</taxon>
        <taxon>Clostridia</taxon>
        <taxon>Eubacteriales</taxon>
        <taxon>Desulfitobacteriaceae</taxon>
        <taxon>Desulfitobacterium</taxon>
    </lineage>
</organism>
<dbReference type="PANTHER" id="PTHR30433">
    <property type="entry name" value="CHEMOTAXIS PROTEIN MOTA"/>
    <property type="match status" value="1"/>
</dbReference>
<feature type="domain" description="Motility protein A N-terminal" evidence="3">
    <location>
        <begin position="6"/>
        <end position="59"/>
    </location>
</feature>
<dbReference type="PANTHER" id="PTHR30433:SF3">
    <property type="entry name" value="MOTILITY PROTEIN A"/>
    <property type="match status" value="1"/>
</dbReference>
<evidence type="ECO:0000313" key="5">
    <source>
        <dbReference type="Proteomes" id="UP000553059"/>
    </source>
</evidence>
<keyword evidence="2" id="KW-0472">Membrane</keyword>
<feature type="non-terminal residue" evidence="4">
    <location>
        <position position="66"/>
    </location>
</feature>
<dbReference type="Proteomes" id="UP000553059">
    <property type="component" value="Unassembled WGS sequence"/>
</dbReference>
<evidence type="ECO:0000313" key="4">
    <source>
        <dbReference type="EMBL" id="HHY27809.1"/>
    </source>
</evidence>
<evidence type="ECO:0000256" key="2">
    <source>
        <dbReference type="SAM" id="Phobius"/>
    </source>
</evidence>
<dbReference type="InterPro" id="IPR046786">
    <property type="entry name" value="MotA_N"/>
</dbReference>
<dbReference type="AlphaFoldDB" id="A0A7C6Z5L6"/>
<dbReference type="GO" id="GO:0006935">
    <property type="term" value="P:chemotaxis"/>
    <property type="evidence" value="ECO:0007669"/>
    <property type="project" value="InterPro"/>
</dbReference>
<feature type="transmembrane region" description="Helical" evidence="2">
    <location>
        <begin position="29"/>
        <end position="51"/>
    </location>
</feature>
<dbReference type="Pfam" id="PF20560">
    <property type="entry name" value="MotA_N"/>
    <property type="match status" value="1"/>
</dbReference>
<keyword evidence="1" id="KW-0283">Flagellar rotation</keyword>
<evidence type="ECO:0000259" key="3">
    <source>
        <dbReference type="Pfam" id="PF20560"/>
    </source>
</evidence>
<name>A0A7C6Z5L6_9FIRM</name>
<dbReference type="GO" id="GO:0005886">
    <property type="term" value="C:plasma membrane"/>
    <property type="evidence" value="ECO:0007669"/>
    <property type="project" value="TreeGrafter"/>
</dbReference>
<keyword evidence="2" id="KW-0812">Transmembrane</keyword>
<dbReference type="GO" id="GO:0071978">
    <property type="term" value="P:bacterial-type flagellum-dependent swarming motility"/>
    <property type="evidence" value="ECO:0007669"/>
    <property type="project" value="InterPro"/>
</dbReference>
<sequence>MDISTLLGILIGFGALILGFILEGGHISALFLLPPAIIVFGGTFGAVFASFPLKEMKKFPTWIKIA</sequence>
<keyword evidence="2" id="KW-1133">Transmembrane helix</keyword>
<proteinExistence type="predicted"/>
<reference evidence="4 5" key="1">
    <citation type="journal article" date="2020" name="Biotechnol. Biofuels">
        <title>New insights from the biogas microbiome by comprehensive genome-resolved metagenomics of nearly 1600 species originating from multiple anaerobic digesters.</title>
        <authorList>
            <person name="Campanaro S."/>
            <person name="Treu L."/>
            <person name="Rodriguez-R L.M."/>
            <person name="Kovalovszki A."/>
            <person name="Ziels R.M."/>
            <person name="Maus I."/>
            <person name="Zhu X."/>
            <person name="Kougias P.G."/>
            <person name="Basile A."/>
            <person name="Luo G."/>
            <person name="Schluter A."/>
            <person name="Konstantinidis K.T."/>
            <person name="Angelidaki I."/>
        </authorList>
    </citation>
    <scope>NUCLEOTIDE SEQUENCE [LARGE SCALE GENOMIC DNA]</scope>
    <source>
        <strain evidence="4">AS05jafATM_4</strain>
    </source>
</reference>
<gene>
    <name evidence="4" type="ORF">GX523_13900</name>
</gene>
<dbReference type="EMBL" id="DUTF01000300">
    <property type="protein sequence ID" value="HHY27809.1"/>
    <property type="molecule type" value="Genomic_DNA"/>
</dbReference>
<accession>A0A7C6Z5L6</accession>
<feature type="transmembrane region" description="Helical" evidence="2">
    <location>
        <begin position="6"/>
        <end position="22"/>
    </location>
</feature>
<evidence type="ECO:0000256" key="1">
    <source>
        <dbReference type="ARBA" id="ARBA00022779"/>
    </source>
</evidence>
<dbReference type="InterPro" id="IPR047055">
    <property type="entry name" value="MotA-like"/>
</dbReference>